<dbReference type="AlphaFoldDB" id="A0A1T5GQY6"/>
<protein>
    <submittedName>
        <fullName evidence="8">Oligoendopeptidase, M3 family</fullName>
    </submittedName>
</protein>
<dbReference type="InterPro" id="IPR018004">
    <property type="entry name" value="KilA/APSES_HTH"/>
</dbReference>
<keyword evidence="3 6" id="KW-0378">Hydrolase</keyword>
<proteinExistence type="inferred from homology"/>
<evidence type="ECO:0000256" key="6">
    <source>
        <dbReference type="RuleBase" id="RU003435"/>
    </source>
</evidence>
<evidence type="ECO:0000313" key="9">
    <source>
        <dbReference type="Proteomes" id="UP000190897"/>
    </source>
</evidence>
<evidence type="ECO:0000256" key="5">
    <source>
        <dbReference type="ARBA" id="ARBA00023049"/>
    </source>
</evidence>
<dbReference type="InterPro" id="IPR001567">
    <property type="entry name" value="Pept_M3A_M3B_dom"/>
</dbReference>
<evidence type="ECO:0000313" key="8">
    <source>
        <dbReference type="EMBL" id="SKC10768.1"/>
    </source>
</evidence>
<dbReference type="InterPro" id="IPR011976">
    <property type="entry name" value="Pept_M3B_oligopep-rel"/>
</dbReference>
<comment type="similarity">
    <text evidence="6">Belongs to the peptidase M3 family.</text>
</comment>
<dbReference type="NCBIfam" id="TIGR02289">
    <property type="entry name" value="M3_not_pepF"/>
    <property type="match status" value="1"/>
</dbReference>
<dbReference type="Gene3D" id="1.10.1370.30">
    <property type="match status" value="1"/>
</dbReference>
<dbReference type="Pfam" id="PF04383">
    <property type="entry name" value="KilA-N"/>
    <property type="match status" value="1"/>
</dbReference>
<accession>A0A1T5GQY6</accession>
<dbReference type="PROSITE" id="PS51301">
    <property type="entry name" value="KILA_N"/>
    <property type="match status" value="1"/>
</dbReference>
<gene>
    <name evidence="8" type="ORF">SAMN05660293_04288</name>
</gene>
<dbReference type="InterPro" id="IPR017880">
    <property type="entry name" value="KilA_N"/>
</dbReference>
<dbReference type="OrthoDB" id="9762795at2"/>
<evidence type="ECO:0000256" key="2">
    <source>
        <dbReference type="ARBA" id="ARBA00022723"/>
    </source>
</evidence>
<evidence type="ECO:0000256" key="4">
    <source>
        <dbReference type="ARBA" id="ARBA00022833"/>
    </source>
</evidence>
<evidence type="ECO:0000256" key="3">
    <source>
        <dbReference type="ARBA" id="ARBA00022801"/>
    </source>
</evidence>
<dbReference type="PANTHER" id="PTHR11804:SF48">
    <property type="entry name" value="PUTATIVE-RELATED"/>
    <property type="match status" value="1"/>
</dbReference>
<dbReference type="InterPro" id="IPR045090">
    <property type="entry name" value="Pept_M3A_M3B"/>
</dbReference>
<dbReference type="STRING" id="651661.SAMN05660293_04288"/>
<evidence type="ECO:0000256" key="1">
    <source>
        <dbReference type="ARBA" id="ARBA00022670"/>
    </source>
</evidence>
<sequence length="875" mass="101010">MPKNTKLIVQNIEIGLLSINSEDYICLTDMVKAKDGDFFVSDWLRNVNTLEYLHAWEGMYNPDFNYGEFAAIRNQSGINSFKVSVKEWVAKTNAIGIVAKAGRYGGTYAHKDIAFNFGMWISPVFQLYIVKEHQRLKEVESNEYNLEWNVKRVLCKANYKIHTDAIKNYIIPHTGYTKAKEWLLYADEADLLNIAMWGCTARDWKQANPQRVLQGENIRDMASINDLAILSNIESLNSILISQRLSKAERLRFLANTVKQQRKSLEGIDLIKGIKKLSYSTFLDAKKLTLKKTVISFLKMTTDNIDVLTRGKRAFIGEEFDLKKWEDVEPFFENLKTREINSAEDLQQWFLDRSEIESYLSENFAWRYIRQTCDTANTSLINALQFFITEIQPKLAEYGNALDKKVVDSPYLSELTEPGFAITLRGMKKAIEIFRDENIPLITEMQTEERRYGAIAGAMTVTLDGEEMTLQKAADRLQSTDRNIREEAWRAISGRRYDDHEQLDELLGKLVTLRDQVGKNAGFANYRDYMFAAMGRFDYTPQDCFNFHGSVKKAVVPMLDEMAASRKAALNVDELRPWDTKVDPQGLAPLKPFSTGEELLNKTIRCFSRLDPFLGDCLTTMKTMKHLDLESRKGKAPGGYNYPLDEIGVPFIFMNATSNLRDMVTLLHEGGHAVHSLVTRNLKLNSFKHTPSEVAELASMSMELITMDYWDEFFENENDLKRAKIQHLESILETLPWVATVDKFQHWMYENPQHSAAERTEAWVRIYEEFTDKVMDWSGLEIYKKYLWQRQLHIYEVPFYYIEYGIAQLGAIGVWKNYRQDPAKGLKGFLDALKLGYTATIGEIYQAANIPFDFSEQHITDLMQFVRNELAQLKK</sequence>
<comment type="cofactor">
    <cofactor evidence="6">
        <name>Zn(2+)</name>
        <dbReference type="ChEBI" id="CHEBI:29105"/>
    </cofactor>
    <text evidence="6">Binds 1 zinc ion.</text>
</comment>
<dbReference type="Pfam" id="PF01432">
    <property type="entry name" value="Peptidase_M3"/>
    <property type="match status" value="1"/>
</dbReference>
<dbReference type="GO" id="GO:0046872">
    <property type="term" value="F:metal ion binding"/>
    <property type="evidence" value="ECO:0007669"/>
    <property type="project" value="UniProtKB-UniRule"/>
</dbReference>
<keyword evidence="2 6" id="KW-0479">Metal-binding</keyword>
<dbReference type="SMART" id="SM01252">
    <property type="entry name" value="KilA-N"/>
    <property type="match status" value="1"/>
</dbReference>
<dbReference type="Proteomes" id="UP000190897">
    <property type="component" value="Unassembled WGS sequence"/>
</dbReference>
<reference evidence="9" key="1">
    <citation type="submission" date="2017-02" db="EMBL/GenBank/DDBJ databases">
        <authorList>
            <person name="Varghese N."/>
            <person name="Submissions S."/>
        </authorList>
    </citation>
    <scope>NUCLEOTIDE SEQUENCE [LARGE SCALE GENOMIC DNA]</scope>
    <source>
        <strain evidence="9">DSM 22270</strain>
    </source>
</reference>
<dbReference type="GO" id="GO:0004222">
    <property type="term" value="F:metalloendopeptidase activity"/>
    <property type="evidence" value="ECO:0007669"/>
    <property type="project" value="InterPro"/>
</dbReference>
<dbReference type="PANTHER" id="PTHR11804">
    <property type="entry name" value="PROTEASE M3 THIMET OLIGOPEPTIDASE-RELATED"/>
    <property type="match status" value="1"/>
</dbReference>
<dbReference type="SUPFAM" id="SSF55486">
    <property type="entry name" value="Metalloproteases ('zincins'), catalytic domain"/>
    <property type="match status" value="1"/>
</dbReference>
<dbReference type="EMBL" id="FUZA01000006">
    <property type="protein sequence ID" value="SKC10768.1"/>
    <property type="molecule type" value="Genomic_DNA"/>
</dbReference>
<keyword evidence="5 6" id="KW-0482">Metalloprotease</keyword>
<organism evidence="8 9">
    <name type="scientific">Dyadobacter psychrophilus</name>
    <dbReference type="NCBI Taxonomy" id="651661"/>
    <lineage>
        <taxon>Bacteria</taxon>
        <taxon>Pseudomonadati</taxon>
        <taxon>Bacteroidota</taxon>
        <taxon>Cytophagia</taxon>
        <taxon>Cytophagales</taxon>
        <taxon>Spirosomataceae</taxon>
        <taxon>Dyadobacter</taxon>
    </lineage>
</organism>
<dbReference type="CDD" id="cd09606">
    <property type="entry name" value="M3B_PepF"/>
    <property type="match status" value="1"/>
</dbReference>
<name>A0A1T5GQY6_9BACT</name>
<keyword evidence="9" id="KW-1185">Reference proteome</keyword>
<dbReference type="GO" id="GO:0006508">
    <property type="term" value="P:proteolysis"/>
    <property type="evidence" value="ECO:0007669"/>
    <property type="project" value="UniProtKB-KW"/>
</dbReference>
<feature type="domain" description="KilA-N" evidence="7">
    <location>
        <begin position="3"/>
        <end position="136"/>
    </location>
</feature>
<keyword evidence="1 6" id="KW-0645">Protease</keyword>
<dbReference type="GO" id="GO:0006518">
    <property type="term" value="P:peptide metabolic process"/>
    <property type="evidence" value="ECO:0007669"/>
    <property type="project" value="TreeGrafter"/>
</dbReference>
<keyword evidence="4 6" id="KW-0862">Zinc</keyword>
<evidence type="ECO:0000259" key="7">
    <source>
        <dbReference type="PROSITE" id="PS51301"/>
    </source>
</evidence>